<keyword evidence="6 9" id="KW-0694">RNA-binding</keyword>
<evidence type="ECO:0000256" key="5">
    <source>
        <dbReference type="ARBA" id="ARBA00022801"/>
    </source>
</evidence>
<evidence type="ECO:0008006" key="17">
    <source>
        <dbReference type="Google" id="ProtNLM"/>
    </source>
</evidence>
<accession>A0A178F2J5</accession>
<dbReference type="CDD" id="cd10304">
    <property type="entry name" value="GST_C_Arc1p_N_like"/>
    <property type="match status" value="1"/>
</dbReference>
<evidence type="ECO:0000256" key="6">
    <source>
        <dbReference type="ARBA" id="ARBA00022884"/>
    </source>
</evidence>
<evidence type="ECO:0000259" key="13">
    <source>
        <dbReference type="PROSITE" id="PS50886"/>
    </source>
</evidence>
<dbReference type="SUPFAM" id="SSF47616">
    <property type="entry name" value="GST C-terminal domain-like"/>
    <property type="match status" value="1"/>
</dbReference>
<evidence type="ECO:0000256" key="3">
    <source>
        <dbReference type="ARBA" id="ARBA00022670"/>
    </source>
</evidence>
<dbReference type="CDD" id="cd06097">
    <property type="entry name" value="Aspergillopepsin_like"/>
    <property type="match status" value="1"/>
</dbReference>
<feature type="compositionally biased region" description="Basic and acidic residues" evidence="11">
    <location>
        <begin position="618"/>
        <end position="627"/>
    </location>
</feature>
<evidence type="ECO:0000313" key="16">
    <source>
        <dbReference type="Proteomes" id="UP000243015"/>
    </source>
</evidence>
<proteinExistence type="inferred from homology"/>
<feature type="active site" evidence="8">
    <location>
        <position position="127"/>
    </location>
</feature>
<keyword evidence="4 10" id="KW-0064">Aspartyl protease</keyword>
<feature type="signal peptide" evidence="12">
    <location>
        <begin position="1"/>
        <end position="19"/>
    </location>
</feature>
<dbReference type="InterPro" id="IPR012340">
    <property type="entry name" value="NA-bd_OB-fold"/>
</dbReference>
<dbReference type="PROSITE" id="PS00141">
    <property type="entry name" value="ASP_PROTEASE"/>
    <property type="match status" value="1"/>
</dbReference>
<dbReference type="SUPFAM" id="SSF50249">
    <property type="entry name" value="Nucleic acid-binding proteins"/>
    <property type="match status" value="1"/>
</dbReference>
<evidence type="ECO:0000256" key="1">
    <source>
        <dbReference type="ARBA" id="ARBA00007447"/>
    </source>
</evidence>
<dbReference type="SUPFAM" id="SSF50630">
    <property type="entry name" value="Acid proteases"/>
    <property type="match status" value="1"/>
</dbReference>
<dbReference type="PROSITE" id="PS50886">
    <property type="entry name" value="TRBD"/>
    <property type="match status" value="1"/>
</dbReference>
<dbReference type="InterPro" id="IPR036282">
    <property type="entry name" value="Glutathione-S-Trfase_C_sf"/>
</dbReference>
<feature type="compositionally biased region" description="Low complexity" evidence="11">
    <location>
        <begin position="628"/>
        <end position="638"/>
    </location>
</feature>
<dbReference type="InterPro" id="IPR001969">
    <property type="entry name" value="Aspartic_peptidase_AS"/>
</dbReference>
<dbReference type="PANTHER" id="PTHR11586">
    <property type="entry name" value="TRNA-AMINOACYLATION COFACTOR ARC1 FAMILY MEMBER"/>
    <property type="match status" value="1"/>
</dbReference>
<dbReference type="GO" id="GO:0017102">
    <property type="term" value="C:methionyl glutamyl tRNA synthetase complex"/>
    <property type="evidence" value="ECO:0007669"/>
    <property type="project" value="TreeGrafter"/>
</dbReference>
<keyword evidence="5 10" id="KW-0378">Hydrolase</keyword>
<comment type="similarity">
    <text evidence="1 10">Belongs to the peptidase A1 family.</text>
</comment>
<feature type="active site" evidence="8">
    <location>
        <position position="316"/>
    </location>
</feature>
<feature type="chain" id="PRO_5008085883" description="tRNA-binding domain-containing protein" evidence="12">
    <location>
        <begin position="20"/>
        <end position="864"/>
    </location>
</feature>
<dbReference type="Gene3D" id="1.20.1050.130">
    <property type="match status" value="1"/>
</dbReference>
<protein>
    <recommendedName>
        <fullName evidence="17">tRNA-binding domain-containing protein</fullName>
    </recommendedName>
</protein>
<dbReference type="VEuPathDB" id="FungiDB:TERG_02314"/>
<feature type="compositionally biased region" description="Basic and acidic residues" evidence="11">
    <location>
        <begin position="89"/>
        <end position="99"/>
    </location>
</feature>
<dbReference type="AlphaFoldDB" id="A0A178F2J5"/>
<evidence type="ECO:0000256" key="7">
    <source>
        <dbReference type="ARBA" id="ARBA00023145"/>
    </source>
</evidence>
<dbReference type="InterPro" id="IPR001461">
    <property type="entry name" value="Aspartic_peptidase_A1"/>
</dbReference>
<dbReference type="FunFam" id="2.40.50.140:FF:000199">
    <property type="entry name" value="tRNA-aminoacylation cofactor ARC1"/>
    <property type="match status" value="1"/>
</dbReference>
<dbReference type="EMBL" id="LHPM01000013">
    <property type="protein sequence ID" value="OAL65677.1"/>
    <property type="molecule type" value="Genomic_DNA"/>
</dbReference>
<dbReference type="PANTHER" id="PTHR11586:SF33">
    <property type="entry name" value="AMINOACYL TRNA SYNTHASE COMPLEX-INTERACTING MULTIFUNCTIONAL PROTEIN 1"/>
    <property type="match status" value="1"/>
</dbReference>
<dbReference type="InterPro" id="IPR051270">
    <property type="entry name" value="Tyrosine-tRNA_ligase_regulator"/>
</dbReference>
<evidence type="ECO:0000256" key="11">
    <source>
        <dbReference type="SAM" id="MobiDB-lite"/>
    </source>
</evidence>
<dbReference type="Gene3D" id="2.40.70.10">
    <property type="entry name" value="Acid Proteases"/>
    <property type="match status" value="2"/>
</dbReference>
<dbReference type="GO" id="GO:0004190">
    <property type="term" value="F:aspartic-type endopeptidase activity"/>
    <property type="evidence" value="ECO:0007669"/>
    <property type="project" value="UniProtKB-KW"/>
</dbReference>
<organism evidence="15 16">
    <name type="scientific">Trichophyton rubrum</name>
    <name type="common">Athlete's foot fungus</name>
    <name type="synonym">Epidermophyton rubrum</name>
    <dbReference type="NCBI Taxonomy" id="5551"/>
    <lineage>
        <taxon>Eukaryota</taxon>
        <taxon>Fungi</taxon>
        <taxon>Dikarya</taxon>
        <taxon>Ascomycota</taxon>
        <taxon>Pezizomycotina</taxon>
        <taxon>Eurotiomycetes</taxon>
        <taxon>Eurotiomycetidae</taxon>
        <taxon>Onygenales</taxon>
        <taxon>Arthrodermataceae</taxon>
        <taxon>Trichophyton</taxon>
    </lineage>
</organism>
<feature type="region of interest" description="Disordered" evidence="11">
    <location>
        <begin position="64"/>
        <end position="107"/>
    </location>
</feature>
<evidence type="ECO:0000256" key="10">
    <source>
        <dbReference type="RuleBase" id="RU000454"/>
    </source>
</evidence>
<dbReference type="CDD" id="cd02799">
    <property type="entry name" value="tRNA_bind_EMAP-II_like"/>
    <property type="match status" value="1"/>
</dbReference>
<reference evidence="15 16" key="1">
    <citation type="submission" date="2016-05" db="EMBL/GenBank/DDBJ databases">
        <title>Genome sequencing of Trichophyton rubrum CMCC(F)T1i isolated from hair.</title>
        <authorList>
            <person name="Zhan P."/>
            <person name="Tao Y."/>
            <person name="Liu W."/>
        </authorList>
    </citation>
    <scope>NUCLEOTIDE SEQUENCE [LARGE SCALE GENOMIC DNA]</scope>
    <source>
        <strain evidence="16">CMCC(F)T1i</strain>
    </source>
</reference>
<dbReference type="InterPro" id="IPR034163">
    <property type="entry name" value="Aspergillopepsin-like_cat_dom"/>
</dbReference>
<feature type="region of interest" description="Disordered" evidence="11">
    <location>
        <begin position="618"/>
        <end position="664"/>
    </location>
</feature>
<dbReference type="Pfam" id="PF01588">
    <property type="entry name" value="tRNA_bind"/>
    <property type="match status" value="1"/>
</dbReference>
<name>A0A178F2J5_TRIRU</name>
<dbReference type="VEuPathDB" id="FungiDB:TERG_02315"/>
<gene>
    <name evidence="15" type="ORF">A7C99_2775</name>
</gene>
<evidence type="ECO:0000313" key="15">
    <source>
        <dbReference type="EMBL" id="OAL65677.1"/>
    </source>
</evidence>
<evidence type="ECO:0000256" key="9">
    <source>
        <dbReference type="PROSITE-ProRule" id="PRU00209"/>
    </source>
</evidence>
<dbReference type="Pfam" id="PF00026">
    <property type="entry name" value="Asp"/>
    <property type="match status" value="1"/>
</dbReference>
<feature type="domain" description="TRNA-binding" evidence="13">
    <location>
        <begin position="666"/>
        <end position="787"/>
    </location>
</feature>
<dbReference type="Gene3D" id="2.40.50.140">
    <property type="entry name" value="Nucleic acid-binding proteins"/>
    <property type="match status" value="1"/>
</dbReference>
<keyword evidence="7" id="KW-0865">Zymogen</keyword>
<dbReference type="InterPro" id="IPR002547">
    <property type="entry name" value="tRNA-bd_dom"/>
</dbReference>
<dbReference type="FunFam" id="2.40.70.10:FF:000026">
    <property type="entry name" value="Endothiapepsin"/>
    <property type="match status" value="1"/>
</dbReference>
<evidence type="ECO:0000256" key="8">
    <source>
        <dbReference type="PIRSR" id="PIRSR601461-1"/>
    </source>
</evidence>
<evidence type="ECO:0000256" key="4">
    <source>
        <dbReference type="ARBA" id="ARBA00022750"/>
    </source>
</evidence>
<evidence type="ECO:0000256" key="2">
    <source>
        <dbReference type="ARBA" id="ARBA00022555"/>
    </source>
</evidence>
<evidence type="ECO:0000259" key="14">
    <source>
        <dbReference type="PROSITE" id="PS51767"/>
    </source>
</evidence>
<dbReference type="GO" id="GO:0000049">
    <property type="term" value="F:tRNA binding"/>
    <property type="evidence" value="ECO:0007669"/>
    <property type="project" value="UniProtKB-UniRule"/>
</dbReference>
<dbReference type="Pfam" id="PF21972">
    <property type="entry name" value="Arc1p_N_like"/>
    <property type="match status" value="1"/>
</dbReference>
<dbReference type="GO" id="GO:0006508">
    <property type="term" value="P:proteolysis"/>
    <property type="evidence" value="ECO:0007669"/>
    <property type="project" value="UniProtKB-KW"/>
</dbReference>
<keyword evidence="12" id="KW-0732">Signal</keyword>
<dbReference type="InterPro" id="IPR033121">
    <property type="entry name" value="PEPTIDASE_A1"/>
</dbReference>
<dbReference type="InterPro" id="IPR021109">
    <property type="entry name" value="Peptidase_aspartic_dom_sf"/>
</dbReference>
<dbReference type="Proteomes" id="UP000243015">
    <property type="component" value="Unassembled WGS sequence"/>
</dbReference>
<dbReference type="PROSITE" id="PS51767">
    <property type="entry name" value="PEPTIDASE_A1"/>
    <property type="match status" value="1"/>
</dbReference>
<dbReference type="PRINTS" id="PR00792">
    <property type="entry name" value="PEPSIN"/>
</dbReference>
<keyword evidence="2 9" id="KW-0820">tRNA-binding</keyword>
<sequence length="864" mass="92456">MKMHISTLLVAALLPLALSKPTPRKKTGSFKVHLARRGETEYSRDGPTDLQRAYAKYGIPTTHEMEGYQPQPISKFPGNSKATAGSGKEGVESQGEKGEVVNNPTNHDIQFLSPVTIGGQPFIMNFDTGSSDTWVMNTQMTDEEAKKNHHLYDPSKSKTASKLIDQTFDIKYGDKTHASGPVYSDVMDIGGATVLNQAIGLPSKVAASLAEDKTSDGLVGLAMTKLNTIRPVKQKTFFENLAEDLDEPVFTAQLRHGKMGSYEFGAIDKSKYHGDLIKVPVINENGFWEIPCSLYSVGQLDKIQTIQNGTGTAILDTGTTLLVLDQEIVKAYYAQVPGARYDPTRATALVLTALRSNNAGGIQILGDVFFKALFVVFDQRGLIPSLLRASTPRRALSATVTAVTRAASPAPAAGRSRSRGILGGQANRTASMATASTPTASLLSLLHRSYPQAVPLQATEVNLHTLTPLIFPTVLYSDAERAEIESWLGEVSKLSDSLKEGADAEKLGLGEQLKKLNGHLAMRTTMLGVKPSVLDVALYAALAPVVEKWTAEQRTGEDGYHHIVRHVDFVQNAELFGLEIPAEEKVAIDLDNVIVVPKDDKKAKKKAETTVVVGKGKPEDAATKGEDGAAAATAAGEAAGEKKAKKEKKEKQPRQKPVPAPAAPMSPCVIDLRVGHILRAINHPNADSLYVSTIACGDAPGSDNTQLDEETGLTVRTVCSGLNGLVPLEEMQGRKVVTVCNLKPVTMRGIKSAAMVLAASPRNDDSHAGPVELVNPPAGAEAGERVYFDGWDEAEPEKQLNPKKKMWETFQPGFTTTDGLEVVFESAAVPQVSEAAGSKPAMGRLMVKSGGVCTVKSLAGATVR</sequence>
<feature type="compositionally biased region" description="Basic and acidic residues" evidence="11">
    <location>
        <begin position="639"/>
        <end position="653"/>
    </location>
</feature>
<feature type="domain" description="Peptidase A1" evidence="14">
    <location>
        <begin position="111"/>
        <end position="435"/>
    </location>
</feature>
<dbReference type="InterPro" id="IPR053836">
    <property type="entry name" value="Arc1-like_N"/>
</dbReference>
<keyword evidence="3 10" id="KW-0645">Protease</keyword>
<comment type="caution">
    <text evidence="15">The sequence shown here is derived from an EMBL/GenBank/DDBJ whole genome shotgun (WGS) entry which is preliminary data.</text>
</comment>
<evidence type="ECO:0000256" key="12">
    <source>
        <dbReference type="SAM" id="SignalP"/>
    </source>
</evidence>